<dbReference type="InterPro" id="IPR008930">
    <property type="entry name" value="Terpenoid_cyclase/PrenylTrfase"/>
</dbReference>
<dbReference type="Gene3D" id="1.50.10.130">
    <property type="entry name" value="Terpene synthase, N-terminal domain"/>
    <property type="match status" value="1"/>
</dbReference>
<feature type="domain" description="Terpene synthase N-terminal" evidence="1">
    <location>
        <begin position="1"/>
        <end position="60"/>
    </location>
</feature>
<organism evidence="3 4">
    <name type="scientific">Helianthus annuus</name>
    <name type="common">Common sunflower</name>
    <dbReference type="NCBI Taxonomy" id="4232"/>
    <lineage>
        <taxon>Eukaryota</taxon>
        <taxon>Viridiplantae</taxon>
        <taxon>Streptophyta</taxon>
        <taxon>Embryophyta</taxon>
        <taxon>Tracheophyta</taxon>
        <taxon>Spermatophyta</taxon>
        <taxon>Magnoliopsida</taxon>
        <taxon>eudicotyledons</taxon>
        <taxon>Gunneridae</taxon>
        <taxon>Pentapetalae</taxon>
        <taxon>asterids</taxon>
        <taxon>campanulids</taxon>
        <taxon>Asterales</taxon>
        <taxon>Asteraceae</taxon>
        <taxon>Asteroideae</taxon>
        <taxon>Heliantheae alliance</taxon>
        <taxon>Heliantheae</taxon>
        <taxon>Helianthus</taxon>
    </lineage>
</organism>
<dbReference type="InParanoid" id="A0A251S462"/>
<reference evidence="2 4" key="1">
    <citation type="journal article" date="2017" name="Nature">
        <title>The sunflower genome provides insights into oil metabolism, flowering and Asterid evolution.</title>
        <authorList>
            <person name="Badouin H."/>
            <person name="Gouzy J."/>
            <person name="Grassa C.J."/>
            <person name="Murat F."/>
            <person name="Staton S.E."/>
            <person name="Cottret L."/>
            <person name="Lelandais-Briere C."/>
            <person name="Owens G.L."/>
            <person name="Carrere S."/>
            <person name="Mayjonade B."/>
            <person name="Legrand L."/>
            <person name="Gill N."/>
            <person name="Kane N.C."/>
            <person name="Bowers J.E."/>
            <person name="Hubner S."/>
            <person name="Bellec A."/>
            <person name="Berard A."/>
            <person name="Berges H."/>
            <person name="Blanchet N."/>
            <person name="Boniface M.C."/>
            <person name="Brunel D."/>
            <person name="Catrice O."/>
            <person name="Chaidir N."/>
            <person name="Claudel C."/>
            <person name="Donnadieu C."/>
            <person name="Faraut T."/>
            <person name="Fievet G."/>
            <person name="Helmstetter N."/>
            <person name="King M."/>
            <person name="Knapp S.J."/>
            <person name="Lai Z."/>
            <person name="Le Paslier M.C."/>
            <person name="Lippi Y."/>
            <person name="Lorenzon L."/>
            <person name="Mandel J.R."/>
            <person name="Marage G."/>
            <person name="Marchand G."/>
            <person name="Marquand E."/>
            <person name="Bret-Mestries E."/>
            <person name="Morien E."/>
            <person name="Nambeesan S."/>
            <person name="Nguyen T."/>
            <person name="Pegot-Espagnet P."/>
            <person name="Pouilly N."/>
            <person name="Raftis F."/>
            <person name="Sallet E."/>
            <person name="Schiex T."/>
            <person name="Thomas J."/>
            <person name="Vandecasteele C."/>
            <person name="Vares D."/>
            <person name="Vear F."/>
            <person name="Vautrin S."/>
            <person name="Crespi M."/>
            <person name="Mangin B."/>
            <person name="Burke J.M."/>
            <person name="Salse J."/>
            <person name="Munos S."/>
            <person name="Vincourt P."/>
            <person name="Rieseberg L.H."/>
            <person name="Langlade N.B."/>
        </authorList>
    </citation>
    <scope>NUCLEOTIDE SEQUENCE [LARGE SCALE GENOMIC DNA]</scope>
    <source>
        <strain evidence="4">cv. SF193</strain>
        <tissue evidence="2">Leaves</tissue>
    </source>
</reference>
<dbReference type="EC" id="4.2.3.48" evidence="2"/>
<dbReference type="Proteomes" id="UP000215914">
    <property type="component" value="Chromosome 16"/>
</dbReference>
<dbReference type="Gramene" id="mRNA:HanXRQr2_Chr16g0755301">
    <property type="protein sequence ID" value="CDS:HanXRQr2_Chr16g0755301.1"/>
    <property type="gene ID" value="HanXRQr2_Chr16g0755301"/>
</dbReference>
<dbReference type="InterPro" id="IPR050148">
    <property type="entry name" value="Terpene_synthase-like"/>
</dbReference>
<evidence type="ECO:0000313" key="2">
    <source>
        <dbReference type="EMBL" id="KAF5760594.1"/>
    </source>
</evidence>
<keyword evidence="3" id="KW-0808">Transferase</keyword>
<evidence type="ECO:0000313" key="4">
    <source>
        <dbReference type="Proteomes" id="UP000215914"/>
    </source>
</evidence>
<accession>A0A251S462</accession>
<protein>
    <submittedName>
        <fullName evidence="2">(3S,6E)-nerolidol synthase</fullName>
        <ecNumber evidence="2">4.2.3.48</ecNumber>
    </submittedName>
    <submittedName>
        <fullName evidence="3">Putative terpenoid cyclases/protein prenyltransferase alpha-alpha toroid</fullName>
    </submittedName>
</protein>
<dbReference type="SUPFAM" id="SSF48239">
    <property type="entry name" value="Terpenoid cyclases/Protein prenyltransferases"/>
    <property type="match status" value="1"/>
</dbReference>
<keyword evidence="4" id="KW-1185">Reference proteome</keyword>
<dbReference type="GO" id="GO:0010333">
    <property type="term" value="F:terpene synthase activity"/>
    <property type="evidence" value="ECO:0007669"/>
    <property type="project" value="InterPro"/>
</dbReference>
<dbReference type="EMBL" id="MNCJ02000331">
    <property type="protein sequence ID" value="KAF5760594.1"/>
    <property type="molecule type" value="Genomic_DNA"/>
</dbReference>
<name>A0A251S462_HELAN</name>
<dbReference type="PANTHER" id="PTHR31225">
    <property type="entry name" value="OS04G0344100 PROTEIN-RELATED"/>
    <property type="match status" value="1"/>
</dbReference>
<dbReference type="InterPro" id="IPR036965">
    <property type="entry name" value="Terpene_synth_N_sf"/>
</dbReference>
<gene>
    <name evidence="3" type="ORF">HannXRQ_Chr16g0516451</name>
    <name evidence="2" type="ORF">HanXRQr2_Chr16g0755301</name>
</gene>
<sequence length="105" mass="12639">MVDALQKLCINHYFQGEIDSILKMFHTRMSNSLYYNHGPSLYEVSLNFRILRQEGYYVPAGEHKHSSYSTFESKLELFYIYRWIRKCKCFYDIYKIIFVSLQPAT</sequence>
<proteinExistence type="predicted"/>
<dbReference type="AlphaFoldDB" id="A0A251S462"/>
<evidence type="ECO:0000259" key="1">
    <source>
        <dbReference type="Pfam" id="PF01397"/>
    </source>
</evidence>
<dbReference type="GO" id="GO:0016114">
    <property type="term" value="P:terpenoid biosynthetic process"/>
    <property type="evidence" value="ECO:0007669"/>
    <property type="project" value="InterPro"/>
</dbReference>
<evidence type="ECO:0000313" key="3">
    <source>
        <dbReference type="EMBL" id="OTF91941.1"/>
    </source>
</evidence>
<dbReference type="PANTHER" id="PTHR31225:SF214">
    <property type="entry name" value="(3S,6E)-NEROLIDOL SYNTHASE"/>
    <property type="match status" value="1"/>
</dbReference>
<dbReference type="GO" id="GO:0016740">
    <property type="term" value="F:transferase activity"/>
    <property type="evidence" value="ECO:0007669"/>
    <property type="project" value="UniProtKB-KW"/>
</dbReference>
<keyword evidence="2" id="KW-0456">Lyase</keyword>
<reference evidence="2" key="3">
    <citation type="submission" date="2020-06" db="EMBL/GenBank/DDBJ databases">
        <title>Helianthus annuus Genome sequencing and assembly Release 2.</title>
        <authorList>
            <person name="Gouzy J."/>
            <person name="Langlade N."/>
            <person name="Munos S."/>
        </authorList>
    </citation>
    <scope>NUCLEOTIDE SEQUENCE</scope>
    <source>
        <tissue evidence="2">Leaves</tissue>
    </source>
</reference>
<dbReference type="Pfam" id="PF01397">
    <property type="entry name" value="Terpene_synth"/>
    <property type="match status" value="1"/>
</dbReference>
<dbReference type="EMBL" id="CM007905">
    <property type="protein sequence ID" value="OTF91941.1"/>
    <property type="molecule type" value="Genomic_DNA"/>
</dbReference>
<reference evidence="3" key="2">
    <citation type="submission" date="2017-02" db="EMBL/GenBank/DDBJ databases">
        <title>Sunflower complete genome.</title>
        <authorList>
            <person name="Langlade N."/>
            <person name="Munos S."/>
        </authorList>
    </citation>
    <scope>NUCLEOTIDE SEQUENCE [LARGE SCALE GENOMIC DNA]</scope>
    <source>
        <tissue evidence="3">Leaves</tissue>
    </source>
</reference>
<dbReference type="InterPro" id="IPR001906">
    <property type="entry name" value="Terpene_synth_N"/>
</dbReference>